<dbReference type="Gene3D" id="2.60.320.10">
    <property type="entry name" value="N-utilization substance G protein NusG, insert domain"/>
    <property type="match status" value="1"/>
</dbReference>
<protein>
    <submittedName>
        <fullName evidence="2">NusG domain II-containing protein</fullName>
    </submittedName>
</protein>
<feature type="transmembrane region" description="Helical" evidence="1">
    <location>
        <begin position="6"/>
        <end position="26"/>
    </location>
</feature>
<keyword evidence="1" id="KW-1133">Transmembrane helix</keyword>
<dbReference type="RefSeq" id="WP_163249263.1">
    <property type="nucleotide sequence ID" value="NZ_SXDP01000005.1"/>
</dbReference>
<evidence type="ECO:0000313" key="3">
    <source>
        <dbReference type="Proteomes" id="UP000473885"/>
    </source>
</evidence>
<proteinExistence type="predicted"/>
<keyword evidence="1" id="KW-0812">Transmembrane</keyword>
<dbReference type="Proteomes" id="UP000473885">
    <property type="component" value="Unassembled WGS sequence"/>
</dbReference>
<keyword evidence="3" id="KW-1185">Reference proteome</keyword>
<dbReference type="InterPro" id="IPR038690">
    <property type="entry name" value="NusG_2_sf"/>
</dbReference>
<dbReference type="Pfam" id="PF07009">
    <property type="entry name" value="NusG_II"/>
    <property type="match status" value="1"/>
</dbReference>
<dbReference type="CDD" id="cd09846">
    <property type="entry name" value="DUF1312"/>
    <property type="match status" value="1"/>
</dbReference>
<sequence>MKKGDKIASIIIAVILIASLSSIAFFKYGKSSKKEAIAVIKQDGKVIERIDLNKVKEKKKWNIYYKDKDYNTIILEPHRIRFIDADCHDKVCVKSGWLSKPGETAACLPHKLMIVIEGKDSKIDAVSY</sequence>
<reference evidence="2 3" key="1">
    <citation type="submission" date="2019-04" db="EMBL/GenBank/DDBJ databases">
        <title>Genome sequencing of Clostridium botulinum Groups I-IV and Clostridium butyricum.</title>
        <authorList>
            <person name="Brunt J."/>
            <person name="Van Vliet A.H.M."/>
            <person name="Stringer S.C."/>
            <person name="Carter A.T."/>
            <person name="Peck M.W."/>
        </authorList>
    </citation>
    <scope>NUCLEOTIDE SEQUENCE [LARGE SCALE GENOMIC DNA]</scope>
    <source>
        <strain evidence="2 3">IFR 18/094</strain>
    </source>
</reference>
<dbReference type="EMBL" id="SXDP01000005">
    <property type="protein sequence ID" value="NEZ47179.1"/>
    <property type="molecule type" value="Genomic_DNA"/>
</dbReference>
<accession>A0A6M0RC58</accession>
<gene>
    <name evidence="2" type="ORF">FDF74_08145</name>
</gene>
<evidence type="ECO:0000256" key="1">
    <source>
        <dbReference type="SAM" id="Phobius"/>
    </source>
</evidence>
<keyword evidence="1" id="KW-0472">Membrane</keyword>
<evidence type="ECO:0000313" key="2">
    <source>
        <dbReference type="EMBL" id="NEZ47179.1"/>
    </source>
</evidence>
<dbReference type="AlphaFoldDB" id="A0A6M0RC58"/>
<comment type="caution">
    <text evidence="2">The sequence shown here is derived from an EMBL/GenBank/DDBJ whole genome shotgun (WGS) entry which is preliminary data.</text>
</comment>
<organism evidence="2 3">
    <name type="scientific">Clostridium niameyense</name>
    <dbReference type="NCBI Taxonomy" id="1622073"/>
    <lineage>
        <taxon>Bacteria</taxon>
        <taxon>Bacillati</taxon>
        <taxon>Bacillota</taxon>
        <taxon>Clostridia</taxon>
        <taxon>Eubacteriales</taxon>
        <taxon>Clostridiaceae</taxon>
        <taxon>Clostridium</taxon>
    </lineage>
</organism>
<name>A0A6M0RC58_9CLOT</name>